<evidence type="ECO:0008006" key="3">
    <source>
        <dbReference type="Google" id="ProtNLM"/>
    </source>
</evidence>
<dbReference type="CDD" id="cd04647">
    <property type="entry name" value="LbH_MAT_like"/>
    <property type="match status" value="1"/>
</dbReference>
<protein>
    <recommendedName>
        <fullName evidence="3">Acyltransferase</fullName>
    </recommendedName>
</protein>
<dbReference type="RefSeq" id="WP_285577591.1">
    <property type="nucleotide sequence ID" value="NZ_BSDE01000008.1"/>
</dbReference>
<dbReference type="SUPFAM" id="SSF51161">
    <property type="entry name" value="Trimeric LpxA-like enzymes"/>
    <property type="match status" value="1"/>
</dbReference>
<accession>A0ABQ5QKV1</accession>
<dbReference type="InterPro" id="IPR011004">
    <property type="entry name" value="Trimer_LpxA-like_sf"/>
</dbReference>
<reference evidence="1 2" key="1">
    <citation type="journal article" date="2023" name="Antonie Van Leeuwenhoek">
        <title>Mesoterricola silvestris gen. nov., sp. nov., Mesoterricola sediminis sp. nov., Geothrix oryzae sp. nov., Geothrix edaphica sp. nov., Geothrix rubra sp. nov., and Geothrix limicola sp. nov., six novel members of Acidobacteriota isolated from soils.</title>
        <authorList>
            <person name="Itoh H."/>
            <person name="Sugisawa Y."/>
            <person name="Mise K."/>
            <person name="Xu Z."/>
            <person name="Kuniyasu M."/>
            <person name="Ushijima N."/>
            <person name="Kawano K."/>
            <person name="Kobayashi E."/>
            <person name="Shiratori Y."/>
            <person name="Masuda Y."/>
            <person name="Senoo K."/>
        </authorList>
    </citation>
    <scope>NUCLEOTIDE SEQUENCE [LARGE SCALE GENOMIC DNA]</scope>
    <source>
        <strain evidence="1 2">Red804</strain>
    </source>
</reference>
<organism evidence="1 2">
    <name type="scientific">Geothrix limicola</name>
    <dbReference type="NCBI Taxonomy" id="2927978"/>
    <lineage>
        <taxon>Bacteria</taxon>
        <taxon>Pseudomonadati</taxon>
        <taxon>Acidobacteriota</taxon>
        <taxon>Holophagae</taxon>
        <taxon>Holophagales</taxon>
        <taxon>Holophagaceae</taxon>
        <taxon>Geothrix</taxon>
    </lineage>
</organism>
<dbReference type="InterPro" id="IPR051159">
    <property type="entry name" value="Hexapeptide_acetyltransf"/>
</dbReference>
<dbReference type="Proteomes" id="UP001165069">
    <property type="component" value="Unassembled WGS sequence"/>
</dbReference>
<dbReference type="PANTHER" id="PTHR23416">
    <property type="entry name" value="SIALIC ACID SYNTHASE-RELATED"/>
    <property type="match status" value="1"/>
</dbReference>
<sequence>MNPRPWLDTLRRLALPVIRIPSIIRAWVFLRGTRLGRRVRLLRGGRLWVEGEERITLSDLAWFNSGPIPTSLVCEPEGEILIGVHTGFNYGASLRARRSIRIGEECMFGAMAMVRDHDGHRTAPVVIGDRVWLGHGVVVEPGVTIGDDAVISAGSVVVEDVPPRMIAMGNPARCMPLKALRRAQAAHGIEAPSEKEKTGAVS</sequence>
<proteinExistence type="predicted"/>
<dbReference type="PANTHER" id="PTHR23416:SF78">
    <property type="entry name" value="LIPOPOLYSACCHARIDE BIOSYNTHESIS O-ACETYL TRANSFERASE WBBJ-RELATED"/>
    <property type="match status" value="1"/>
</dbReference>
<keyword evidence="2" id="KW-1185">Reference proteome</keyword>
<gene>
    <name evidence="1" type="ORF">GETHLI_33500</name>
</gene>
<dbReference type="Pfam" id="PF00132">
    <property type="entry name" value="Hexapep"/>
    <property type="match status" value="1"/>
</dbReference>
<evidence type="ECO:0000313" key="1">
    <source>
        <dbReference type="EMBL" id="GLH74848.1"/>
    </source>
</evidence>
<evidence type="ECO:0000313" key="2">
    <source>
        <dbReference type="Proteomes" id="UP001165069"/>
    </source>
</evidence>
<name>A0ABQ5QKV1_9BACT</name>
<dbReference type="EMBL" id="BSDE01000008">
    <property type="protein sequence ID" value="GLH74848.1"/>
    <property type="molecule type" value="Genomic_DNA"/>
</dbReference>
<comment type="caution">
    <text evidence="1">The sequence shown here is derived from an EMBL/GenBank/DDBJ whole genome shotgun (WGS) entry which is preliminary data.</text>
</comment>
<dbReference type="Gene3D" id="2.160.10.10">
    <property type="entry name" value="Hexapeptide repeat proteins"/>
    <property type="match status" value="1"/>
</dbReference>
<dbReference type="InterPro" id="IPR001451">
    <property type="entry name" value="Hexapep"/>
</dbReference>